<sequence length="52" mass="6077">MFITRGIPLVNFAVASSALAFQVFVLYPWHNQLDAEFKSLKEEHIRVLNRMK</sequence>
<organism evidence="2 3">
    <name type="scientific">Aspergillus fumigatus</name>
    <name type="common">Neosartorya fumigata</name>
    <dbReference type="NCBI Taxonomy" id="746128"/>
    <lineage>
        <taxon>Eukaryota</taxon>
        <taxon>Fungi</taxon>
        <taxon>Dikarya</taxon>
        <taxon>Ascomycota</taxon>
        <taxon>Pezizomycotina</taxon>
        <taxon>Eurotiomycetes</taxon>
        <taxon>Eurotiomycetidae</taxon>
        <taxon>Eurotiales</taxon>
        <taxon>Aspergillaceae</taxon>
        <taxon>Aspergillus</taxon>
        <taxon>Aspergillus subgen. Fumigati</taxon>
    </lineage>
</organism>
<evidence type="ECO:0000313" key="3">
    <source>
        <dbReference type="Proteomes" id="UP000813423"/>
    </source>
</evidence>
<feature type="transmembrane region" description="Helical" evidence="1">
    <location>
        <begin position="7"/>
        <end position="29"/>
    </location>
</feature>
<keyword evidence="1" id="KW-0472">Membrane</keyword>
<evidence type="ECO:0008006" key="4">
    <source>
        <dbReference type="Google" id="ProtNLM"/>
    </source>
</evidence>
<accession>A0A9P8SPP1</accession>
<comment type="caution">
    <text evidence="2">The sequence shown here is derived from an EMBL/GenBank/DDBJ whole genome shotgun (WGS) entry which is preliminary data.</text>
</comment>
<dbReference type="PANTHER" id="PTHR40135">
    <property type="entry name" value="MITOCHONDRIAL PHOSPHATE CARRIER PROTEIN"/>
    <property type="match status" value="1"/>
</dbReference>
<dbReference type="PANTHER" id="PTHR40135:SF1">
    <property type="entry name" value="MITOCHONDRIAL PHOSPHATE CARRIER PROTEIN"/>
    <property type="match status" value="1"/>
</dbReference>
<dbReference type="Proteomes" id="UP000813423">
    <property type="component" value="Unassembled WGS sequence"/>
</dbReference>
<evidence type="ECO:0000256" key="1">
    <source>
        <dbReference type="SAM" id="Phobius"/>
    </source>
</evidence>
<reference evidence="2" key="1">
    <citation type="submission" date="2021-08" db="EMBL/GenBank/DDBJ databases">
        <title>Global Aspergillus fumigatus from environmental and clinical sources.</title>
        <authorList>
            <person name="Barber A."/>
            <person name="Sae-Ong T."/>
        </authorList>
    </citation>
    <scope>NUCLEOTIDE SEQUENCE</scope>
    <source>
        <strain evidence="2">NRZ-2016-071</strain>
    </source>
</reference>
<gene>
    <name evidence="2" type="ORF">KXV57_000667</name>
</gene>
<name>A0A9P8SPP1_ASPFM</name>
<proteinExistence type="predicted"/>
<keyword evidence="1" id="KW-1133">Transmembrane helix</keyword>
<evidence type="ECO:0000313" key="2">
    <source>
        <dbReference type="EMBL" id="KAH1897505.1"/>
    </source>
</evidence>
<keyword evidence="1" id="KW-0812">Transmembrane</keyword>
<protein>
    <recommendedName>
        <fullName evidence="4">Mitochondrial phosphate carrier protein</fullName>
    </recommendedName>
</protein>
<dbReference type="AlphaFoldDB" id="A0A9P8SPP1"/>
<dbReference type="EMBL" id="JAIBSC010000106">
    <property type="protein sequence ID" value="KAH1897505.1"/>
    <property type="molecule type" value="Genomic_DNA"/>
</dbReference>